<dbReference type="EMBL" id="CP007128">
    <property type="protein sequence ID" value="AHG90071.1"/>
    <property type="molecule type" value="Genomic_DNA"/>
</dbReference>
<accession>W0RH06</accession>
<dbReference type="PANTHER" id="PTHR21363">
    <property type="entry name" value="PREPHENATE DEHYDROGENASE"/>
    <property type="match status" value="1"/>
</dbReference>
<dbReference type="KEGG" id="gba:J421_2534"/>
<keyword evidence="6" id="KW-1185">Reference proteome</keyword>
<dbReference type="InterPro" id="IPR036263">
    <property type="entry name" value="Chorismate_II_sf"/>
</dbReference>
<dbReference type="InterPro" id="IPR046826">
    <property type="entry name" value="PDH_N"/>
</dbReference>
<dbReference type="InterPro" id="IPR008927">
    <property type="entry name" value="6-PGluconate_DH-like_C_sf"/>
</dbReference>
<dbReference type="SUPFAM" id="SSF51735">
    <property type="entry name" value="NAD(P)-binding Rossmann-fold domains"/>
    <property type="match status" value="1"/>
</dbReference>
<dbReference type="OrthoDB" id="6198144at2"/>
<dbReference type="InterPro" id="IPR046825">
    <property type="entry name" value="PDH_C"/>
</dbReference>
<evidence type="ECO:0000313" key="5">
    <source>
        <dbReference type="EMBL" id="AHG90071.1"/>
    </source>
</evidence>
<dbReference type="Pfam" id="PF02153">
    <property type="entry name" value="PDH_N"/>
    <property type="match status" value="1"/>
</dbReference>
<dbReference type="PROSITE" id="PS51176">
    <property type="entry name" value="PDH_ADH"/>
    <property type="match status" value="1"/>
</dbReference>
<feature type="domain" description="Chorismate mutase" evidence="3">
    <location>
        <begin position="4"/>
        <end position="95"/>
    </location>
</feature>
<dbReference type="Pfam" id="PF01817">
    <property type="entry name" value="CM_2"/>
    <property type="match status" value="1"/>
</dbReference>
<dbReference type="PATRIC" id="fig|861299.3.peg.2582"/>
<dbReference type="GO" id="GO:0008977">
    <property type="term" value="F:prephenate dehydrogenase (NAD+) activity"/>
    <property type="evidence" value="ECO:0007669"/>
    <property type="project" value="InterPro"/>
</dbReference>
<dbReference type="SMART" id="SM00830">
    <property type="entry name" value="CM_2"/>
    <property type="match status" value="1"/>
</dbReference>
<dbReference type="EC" id="5.4.99.5" evidence="1"/>
<organism evidence="5 6">
    <name type="scientific">Gemmatirosa kalamazoonensis</name>
    <dbReference type="NCBI Taxonomy" id="861299"/>
    <lineage>
        <taxon>Bacteria</taxon>
        <taxon>Pseudomonadati</taxon>
        <taxon>Gemmatimonadota</taxon>
        <taxon>Gemmatimonadia</taxon>
        <taxon>Gemmatimonadales</taxon>
        <taxon>Gemmatimonadaceae</taxon>
        <taxon>Gemmatirosa</taxon>
    </lineage>
</organism>
<dbReference type="InterPro" id="IPR050812">
    <property type="entry name" value="Preph/Arog_dehydrog"/>
</dbReference>
<dbReference type="InterPro" id="IPR003099">
    <property type="entry name" value="Prephen_DH"/>
</dbReference>
<dbReference type="InterPro" id="IPR002701">
    <property type="entry name" value="CM_II_prokaryot"/>
</dbReference>
<evidence type="ECO:0000259" key="4">
    <source>
        <dbReference type="PROSITE" id="PS51176"/>
    </source>
</evidence>
<dbReference type="GO" id="GO:0004106">
    <property type="term" value="F:chorismate mutase activity"/>
    <property type="evidence" value="ECO:0007669"/>
    <property type="project" value="UniProtKB-EC"/>
</dbReference>
<dbReference type="GO" id="GO:0004665">
    <property type="term" value="F:prephenate dehydrogenase (NADP+) activity"/>
    <property type="evidence" value="ECO:0007669"/>
    <property type="project" value="InterPro"/>
</dbReference>
<evidence type="ECO:0000256" key="2">
    <source>
        <dbReference type="ARBA" id="ARBA00023002"/>
    </source>
</evidence>
<dbReference type="STRING" id="861299.J421_2534"/>
<sequence>MSSESSPRPLPLLRAMIDALDRELLQIMARRMSLVAEVAAYKRAHGLHIRDVTREREVLADRARHAEALGLPPGEIESIFRLLLRASRDQQAALRAEVAPDVAPLTVAIVGGSGGMGRVMARVFGDLGHRVLVVDLNTELRAEEAASLADVTIVSVPIDATDAVIRAVGPHVREDALLADVTSIKEAPVSAMLASTRGSVVGTHPMFGPSVHTLQGQRVVLCRARGDAWAEWLTQAFVARGLVVTETTPAAHDRAMSVVQVLTHFQTQVLGLTLARLGTPLPETLRFTSPAYLLELYVAARHFAQSPGLYGPIEMRNPRSADVTAAFEQAAAELSEIVTSGDQARFGAMFEEVRAFFGGFTAEALEQSSFLIDRIVERTETA</sequence>
<keyword evidence="2" id="KW-0560">Oxidoreductase</keyword>
<dbReference type="RefSeq" id="WP_104022577.1">
    <property type="nucleotide sequence ID" value="NZ_CP007128.1"/>
</dbReference>
<proteinExistence type="predicted"/>
<reference evidence="5 6" key="1">
    <citation type="journal article" date="2014" name="Genome Announc.">
        <title>Genome Sequence and Methylome of Soil Bacterium Gemmatirosa kalamazoonensis KBS708T, a Member of the Rarely Cultivated Gemmatimonadetes Phylum.</title>
        <authorList>
            <person name="Debruyn J.M."/>
            <person name="Radosevich M."/>
            <person name="Wommack K.E."/>
            <person name="Polson S.W."/>
            <person name="Hauser L.J."/>
            <person name="Fawaz M.N."/>
            <person name="Korlach J."/>
            <person name="Tsai Y.C."/>
        </authorList>
    </citation>
    <scope>NUCLEOTIDE SEQUENCE [LARGE SCALE GENOMIC DNA]</scope>
    <source>
        <strain evidence="5 6">KBS708</strain>
    </source>
</reference>
<dbReference type="InterPro" id="IPR036291">
    <property type="entry name" value="NAD(P)-bd_dom_sf"/>
</dbReference>
<dbReference type="GO" id="GO:0046417">
    <property type="term" value="P:chorismate metabolic process"/>
    <property type="evidence" value="ECO:0007669"/>
    <property type="project" value="InterPro"/>
</dbReference>
<dbReference type="GO" id="GO:0070403">
    <property type="term" value="F:NAD+ binding"/>
    <property type="evidence" value="ECO:0007669"/>
    <property type="project" value="InterPro"/>
</dbReference>
<dbReference type="eggNOG" id="COG1605">
    <property type="taxonomic scope" value="Bacteria"/>
</dbReference>
<dbReference type="eggNOG" id="COG0287">
    <property type="taxonomic scope" value="Bacteria"/>
</dbReference>
<dbReference type="NCBIfam" id="NF008400">
    <property type="entry name" value="PRK11199.1"/>
    <property type="match status" value="1"/>
</dbReference>
<dbReference type="HOGENOM" id="CLU_036672_1_1_0"/>
<dbReference type="SUPFAM" id="SSF48179">
    <property type="entry name" value="6-phosphogluconate dehydrogenase C-terminal domain-like"/>
    <property type="match status" value="1"/>
</dbReference>
<dbReference type="Gene3D" id="1.10.3660.10">
    <property type="entry name" value="6-phosphogluconate dehydrogenase C-terminal like domain"/>
    <property type="match status" value="1"/>
</dbReference>
<dbReference type="InterPro" id="IPR036979">
    <property type="entry name" value="CM_dom_sf"/>
</dbReference>
<dbReference type="PROSITE" id="PS51168">
    <property type="entry name" value="CHORISMATE_MUT_2"/>
    <property type="match status" value="1"/>
</dbReference>
<gene>
    <name evidence="5" type="ORF">J421_2534</name>
</gene>
<dbReference type="Pfam" id="PF20463">
    <property type="entry name" value="PDH_C"/>
    <property type="match status" value="1"/>
</dbReference>
<dbReference type="PANTHER" id="PTHR21363:SF0">
    <property type="entry name" value="PREPHENATE DEHYDROGENASE [NADP(+)]"/>
    <property type="match status" value="1"/>
</dbReference>
<evidence type="ECO:0000256" key="1">
    <source>
        <dbReference type="ARBA" id="ARBA00012404"/>
    </source>
</evidence>
<dbReference type="Gene3D" id="3.40.50.720">
    <property type="entry name" value="NAD(P)-binding Rossmann-like Domain"/>
    <property type="match status" value="1"/>
</dbReference>
<dbReference type="InParanoid" id="W0RH06"/>
<feature type="domain" description="Prephenate/arogenate dehydrogenase" evidence="4">
    <location>
        <begin position="105"/>
        <end position="368"/>
    </location>
</feature>
<evidence type="ECO:0000259" key="3">
    <source>
        <dbReference type="PROSITE" id="PS51168"/>
    </source>
</evidence>
<dbReference type="Gene3D" id="1.20.59.10">
    <property type="entry name" value="Chorismate mutase"/>
    <property type="match status" value="1"/>
</dbReference>
<protein>
    <recommendedName>
        <fullName evidence="1">chorismate mutase</fullName>
        <ecNumber evidence="1">5.4.99.5</ecNumber>
    </recommendedName>
</protein>
<dbReference type="AlphaFoldDB" id="W0RH06"/>
<evidence type="ECO:0000313" key="6">
    <source>
        <dbReference type="Proteomes" id="UP000019151"/>
    </source>
</evidence>
<dbReference type="Proteomes" id="UP000019151">
    <property type="component" value="Chromosome"/>
</dbReference>
<dbReference type="SUPFAM" id="SSF48600">
    <property type="entry name" value="Chorismate mutase II"/>
    <property type="match status" value="1"/>
</dbReference>
<name>W0RH06_9BACT</name>
<dbReference type="GO" id="GO:0006571">
    <property type="term" value="P:tyrosine biosynthetic process"/>
    <property type="evidence" value="ECO:0007669"/>
    <property type="project" value="InterPro"/>
</dbReference>